<evidence type="ECO:0000256" key="2">
    <source>
        <dbReference type="SAM" id="SignalP"/>
    </source>
</evidence>
<accession>A0A2A2D848</accession>
<proteinExistence type="predicted"/>
<feature type="chain" id="PRO_5012561817" description="Secreted protein" evidence="2">
    <location>
        <begin position="23"/>
        <end position="91"/>
    </location>
</feature>
<evidence type="ECO:0000256" key="1">
    <source>
        <dbReference type="SAM" id="MobiDB-lite"/>
    </source>
</evidence>
<organism evidence="3 4">
    <name type="scientific">Streptomyces albireticuli</name>
    <dbReference type="NCBI Taxonomy" id="1940"/>
    <lineage>
        <taxon>Bacteria</taxon>
        <taxon>Bacillati</taxon>
        <taxon>Actinomycetota</taxon>
        <taxon>Actinomycetes</taxon>
        <taxon>Kitasatosporales</taxon>
        <taxon>Streptomycetaceae</taxon>
        <taxon>Streptomyces</taxon>
    </lineage>
</organism>
<evidence type="ECO:0000313" key="4">
    <source>
        <dbReference type="Proteomes" id="UP000218944"/>
    </source>
</evidence>
<keyword evidence="2" id="KW-0732">Signal</keyword>
<dbReference type="AlphaFoldDB" id="A0A2A2D848"/>
<comment type="caution">
    <text evidence="3">The sequence shown here is derived from an EMBL/GenBank/DDBJ whole genome shotgun (WGS) entry which is preliminary data.</text>
</comment>
<evidence type="ECO:0000313" key="3">
    <source>
        <dbReference type="EMBL" id="PAU47694.1"/>
    </source>
</evidence>
<dbReference type="EMBL" id="NSJV01000345">
    <property type="protein sequence ID" value="PAU47694.1"/>
    <property type="molecule type" value="Genomic_DNA"/>
</dbReference>
<evidence type="ECO:0008006" key="5">
    <source>
        <dbReference type="Google" id="ProtNLM"/>
    </source>
</evidence>
<gene>
    <name evidence="3" type="ORF">CK936_17390</name>
</gene>
<name>A0A2A2D848_9ACTN</name>
<feature type="region of interest" description="Disordered" evidence="1">
    <location>
        <begin position="36"/>
        <end position="58"/>
    </location>
</feature>
<reference evidence="3 4" key="1">
    <citation type="submission" date="2017-08" db="EMBL/GenBank/DDBJ databases">
        <title>Genome sequence of Streptomyces albireticuli NRRL B-1670.</title>
        <authorList>
            <person name="Graham D.E."/>
            <person name="Mahan K.M."/>
            <person name="Klingeman D.M."/>
            <person name="Hettich R.L."/>
            <person name="Parry R.J."/>
            <person name="Spain J.C."/>
        </authorList>
    </citation>
    <scope>NUCLEOTIDE SEQUENCE [LARGE SCALE GENOMIC DNA]</scope>
    <source>
        <strain evidence="3 4">NRRL B-1670</strain>
    </source>
</reference>
<dbReference type="Proteomes" id="UP000218944">
    <property type="component" value="Unassembled WGS sequence"/>
</dbReference>
<feature type="signal peptide" evidence="2">
    <location>
        <begin position="1"/>
        <end position="22"/>
    </location>
</feature>
<sequence>MARLIRATAFSSGLTVCSVSLARSRNSSTFLASAASSAGSSAPSAAAPVTGPTPRTASATAAARGVAVRLMIIPALRPSPEVAVYGERYRR</sequence>
<protein>
    <recommendedName>
        <fullName evidence="5">Secreted protein</fullName>
    </recommendedName>
</protein>
<keyword evidence="4" id="KW-1185">Reference proteome</keyword>